<evidence type="ECO:0000256" key="1">
    <source>
        <dbReference type="ARBA" id="ARBA00005662"/>
    </source>
</evidence>
<feature type="domain" description="Capsule synthesis protein CapA" evidence="2">
    <location>
        <begin position="4"/>
        <end position="273"/>
    </location>
</feature>
<accession>A0A501WBZ1</accession>
<reference evidence="3 4" key="1">
    <citation type="submission" date="2019-06" db="EMBL/GenBank/DDBJ databases">
        <title>A novel bacterium of genus Amaricoccus, isolated from marine sediment.</title>
        <authorList>
            <person name="Huang H."/>
            <person name="Mo K."/>
            <person name="Hu Y."/>
        </authorList>
    </citation>
    <scope>NUCLEOTIDE SEQUENCE [LARGE SCALE GENOMIC DNA]</scope>
    <source>
        <strain evidence="3 4">HB172011</strain>
    </source>
</reference>
<dbReference type="Pfam" id="PF09587">
    <property type="entry name" value="PGA_cap"/>
    <property type="match status" value="1"/>
</dbReference>
<comment type="caution">
    <text evidence="3">The sequence shown here is derived from an EMBL/GenBank/DDBJ whole genome shotgun (WGS) entry which is preliminary data.</text>
</comment>
<protein>
    <submittedName>
        <fullName evidence="3">CapA family protein</fullName>
    </submittedName>
</protein>
<proteinExistence type="inferred from homology"/>
<dbReference type="PANTHER" id="PTHR33393:SF11">
    <property type="entry name" value="POLYGLUTAMINE SYNTHESIS ACCESSORY PROTEIN RV0574C-RELATED"/>
    <property type="match status" value="1"/>
</dbReference>
<dbReference type="PANTHER" id="PTHR33393">
    <property type="entry name" value="POLYGLUTAMINE SYNTHESIS ACCESSORY PROTEIN RV0574C-RELATED"/>
    <property type="match status" value="1"/>
</dbReference>
<dbReference type="EMBL" id="VFRP01000035">
    <property type="protein sequence ID" value="TPE47119.1"/>
    <property type="molecule type" value="Genomic_DNA"/>
</dbReference>
<dbReference type="SMART" id="SM00854">
    <property type="entry name" value="PGA_cap"/>
    <property type="match status" value="1"/>
</dbReference>
<dbReference type="AlphaFoldDB" id="A0A501WBZ1"/>
<dbReference type="CDD" id="cd07381">
    <property type="entry name" value="MPP_CapA"/>
    <property type="match status" value="1"/>
</dbReference>
<dbReference type="RefSeq" id="WP_140456042.1">
    <property type="nucleotide sequence ID" value="NZ_VFRP01000035.1"/>
</dbReference>
<evidence type="ECO:0000259" key="2">
    <source>
        <dbReference type="SMART" id="SM00854"/>
    </source>
</evidence>
<gene>
    <name evidence="3" type="ORF">FJM51_20765</name>
</gene>
<comment type="similarity">
    <text evidence="1">Belongs to the CapA family.</text>
</comment>
<dbReference type="Gene3D" id="3.60.21.10">
    <property type="match status" value="1"/>
</dbReference>
<evidence type="ECO:0000313" key="4">
    <source>
        <dbReference type="Proteomes" id="UP000319255"/>
    </source>
</evidence>
<dbReference type="SUPFAM" id="SSF56300">
    <property type="entry name" value="Metallo-dependent phosphatases"/>
    <property type="match status" value="1"/>
</dbReference>
<evidence type="ECO:0000313" key="3">
    <source>
        <dbReference type="EMBL" id="TPE47119.1"/>
    </source>
</evidence>
<dbReference type="OrthoDB" id="9810718at2"/>
<dbReference type="Proteomes" id="UP000319255">
    <property type="component" value="Unassembled WGS sequence"/>
</dbReference>
<dbReference type="InterPro" id="IPR052169">
    <property type="entry name" value="CW_Biosynth-Accessory"/>
</dbReference>
<organism evidence="3 4">
    <name type="scientific">Amaricoccus solimangrovi</name>
    <dbReference type="NCBI Taxonomy" id="2589815"/>
    <lineage>
        <taxon>Bacteria</taxon>
        <taxon>Pseudomonadati</taxon>
        <taxon>Pseudomonadota</taxon>
        <taxon>Alphaproteobacteria</taxon>
        <taxon>Rhodobacterales</taxon>
        <taxon>Paracoccaceae</taxon>
        <taxon>Amaricoccus</taxon>
    </lineage>
</organism>
<name>A0A501WBZ1_9RHOB</name>
<keyword evidence="4" id="KW-1185">Reference proteome</keyword>
<dbReference type="InterPro" id="IPR019079">
    <property type="entry name" value="Capsule_synth_CapA"/>
</dbReference>
<dbReference type="InterPro" id="IPR029052">
    <property type="entry name" value="Metallo-depent_PP-like"/>
</dbReference>
<sequence length="351" mass="38521">MALNVILTGDLNMMQVGDPEVPFRRVAAELKAADVVFGNLESCLYEPPGGPDIDRERLREGFYADPKAGGETLRAGSVQAVGIANNVNYGTEAIKASVARLDALGIAHTGAGANSDAARAPAILERSGTRFGILQRTTVYWPMNHEATATDGGVATVKCHTAYQVPVGKMRADMQPANRPGIAPIILTWVDPVYRDRLREDIARLREEVDVVIVSYHWGLRHEILDYMTEIAHLSIDAGADLVMGHGPHVSLPIEIYKEKPIYYGLGSFCFHTGHGGKQHGDWVGLMARLEVEDRRIARTGFKLVRHNDANETYVTDPEREEATLRPLRERSAAMGAKFVARGEEIFVEPA</sequence>